<name>A0ABW2TL81_9PSEU</name>
<feature type="domain" description="Xylose isomerase-like TIM barrel" evidence="1">
    <location>
        <begin position="27"/>
        <end position="168"/>
    </location>
</feature>
<dbReference type="Gene3D" id="3.20.20.150">
    <property type="entry name" value="Divalent-metal-dependent TIM barrel enzymes"/>
    <property type="match status" value="1"/>
</dbReference>
<evidence type="ECO:0000313" key="2">
    <source>
        <dbReference type="EMBL" id="MFC7614156.1"/>
    </source>
</evidence>
<dbReference type="InterPro" id="IPR036237">
    <property type="entry name" value="Xyl_isomerase-like_sf"/>
</dbReference>
<dbReference type="PANTHER" id="PTHR12110">
    <property type="entry name" value="HYDROXYPYRUVATE ISOMERASE"/>
    <property type="match status" value="1"/>
</dbReference>
<gene>
    <name evidence="2" type="ORF">ACFQV2_11950</name>
</gene>
<dbReference type="InterPro" id="IPR013022">
    <property type="entry name" value="Xyl_isomerase-like_TIM-brl"/>
</dbReference>
<protein>
    <submittedName>
        <fullName evidence="2">Sugar phosphate isomerase/epimerase family protein</fullName>
    </submittedName>
</protein>
<reference evidence="3" key="1">
    <citation type="journal article" date="2019" name="Int. J. Syst. Evol. Microbiol.">
        <title>The Global Catalogue of Microorganisms (GCM) 10K type strain sequencing project: providing services to taxonomists for standard genome sequencing and annotation.</title>
        <authorList>
            <consortium name="The Broad Institute Genomics Platform"/>
            <consortium name="The Broad Institute Genome Sequencing Center for Infectious Disease"/>
            <person name="Wu L."/>
            <person name="Ma J."/>
        </authorList>
    </citation>
    <scope>NUCLEOTIDE SEQUENCE [LARGE SCALE GENOMIC DNA]</scope>
    <source>
        <strain evidence="3">JCM 17695</strain>
    </source>
</reference>
<evidence type="ECO:0000259" key="1">
    <source>
        <dbReference type="Pfam" id="PF01261"/>
    </source>
</evidence>
<keyword evidence="2" id="KW-0413">Isomerase</keyword>
<dbReference type="EMBL" id="JBHTEY010000004">
    <property type="protein sequence ID" value="MFC7614156.1"/>
    <property type="molecule type" value="Genomic_DNA"/>
</dbReference>
<comment type="caution">
    <text evidence="2">The sequence shown here is derived from an EMBL/GenBank/DDBJ whole genome shotgun (WGS) entry which is preliminary data.</text>
</comment>
<evidence type="ECO:0000313" key="3">
    <source>
        <dbReference type="Proteomes" id="UP001596512"/>
    </source>
</evidence>
<keyword evidence="3" id="KW-1185">Reference proteome</keyword>
<accession>A0ABW2TL81</accession>
<proteinExistence type="predicted"/>
<dbReference type="Pfam" id="PF01261">
    <property type="entry name" value="AP_endonuc_2"/>
    <property type="match status" value="1"/>
</dbReference>
<sequence>MDAYHVCVIRTGLCSVSFRRLAAGRVVDLVADTGLATVEWGADVHAPPADLDAVVGLRERCAARGVAVASLGSYFRAGPGDEFGPVLEAAVALGAPRVRVWAGVKGSADADADDVREVVERTRAAARMARERGVEVAFEFHHGTLTDSPASTLRLLDAVDEPNVSTYWQPPLDVPDGEAVAGLEALLPRVSGLHVFSWWPGKERLPLSARAALWREVFAVTGGKDVDALLEFVPDDDPAVLAREAATLAELVA</sequence>
<dbReference type="InterPro" id="IPR050312">
    <property type="entry name" value="IolE/XylAMocC-like"/>
</dbReference>
<organism evidence="2 3">
    <name type="scientific">Actinokineospora soli</name>
    <dbReference type="NCBI Taxonomy" id="1048753"/>
    <lineage>
        <taxon>Bacteria</taxon>
        <taxon>Bacillati</taxon>
        <taxon>Actinomycetota</taxon>
        <taxon>Actinomycetes</taxon>
        <taxon>Pseudonocardiales</taxon>
        <taxon>Pseudonocardiaceae</taxon>
        <taxon>Actinokineospora</taxon>
    </lineage>
</organism>
<dbReference type="GO" id="GO:0016853">
    <property type="term" value="F:isomerase activity"/>
    <property type="evidence" value="ECO:0007669"/>
    <property type="project" value="UniProtKB-KW"/>
</dbReference>
<dbReference type="SUPFAM" id="SSF51658">
    <property type="entry name" value="Xylose isomerase-like"/>
    <property type="match status" value="1"/>
</dbReference>
<dbReference type="PANTHER" id="PTHR12110:SF41">
    <property type="entry name" value="INOSOSE DEHYDRATASE"/>
    <property type="match status" value="1"/>
</dbReference>
<dbReference type="Proteomes" id="UP001596512">
    <property type="component" value="Unassembled WGS sequence"/>
</dbReference>